<gene>
    <name evidence="2" type="ORF">B6U60_07895</name>
</gene>
<dbReference type="CDD" id="cd03811">
    <property type="entry name" value="GT4_GT28_WabH-like"/>
    <property type="match status" value="1"/>
</dbReference>
<dbReference type="RefSeq" id="WP_081530878.1">
    <property type="nucleotide sequence ID" value="NZ_NBEB01000073.1"/>
</dbReference>
<evidence type="ECO:0000313" key="2">
    <source>
        <dbReference type="EMBL" id="OQQ82328.1"/>
    </source>
</evidence>
<dbReference type="PANTHER" id="PTHR12526:SF630">
    <property type="entry name" value="GLYCOSYLTRANSFERASE"/>
    <property type="match status" value="1"/>
</dbReference>
<proteinExistence type="predicted"/>
<keyword evidence="2" id="KW-0808">Transferase</keyword>
<evidence type="ECO:0000313" key="3">
    <source>
        <dbReference type="Proteomes" id="UP000192638"/>
    </source>
</evidence>
<dbReference type="PANTHER" id="PTHR12526">
    <property type="entry name" value="GLYCOSYLTRANSFERASE"/>
    <property type="match status" value="1"/>
</dbReference>
<keyword evidence="2" id="KW-0328">Glycosyltransferase</keyword>
<comment type="caution">
    <text evidence="2">The sequence shown here is derived from an EMBL/GenBank/DDBJ whole genome shotgun (WGS) entry which is preliminary data.</text>
</comment>
<name>A0A1V9QNB3_9LACO</name>
<dbReference type="Pfam" id="PF00534">
    <property type="entry name" value="Glycos_transf_1"/>
    <property type="match status" value="1"/>
</dbReference>
<sequence>MKKLNFLCSELSGTGGTETVLIKVLNHLVNNYEITLTLSNIPEEKEWLDKIDTRVKINIFKGKGNISKLLFILRSFLFEKNTDYISLSPKMVLLGSKIKKFLNKKYQVISWFHYSLTDQDMFDTEHTLPYADGHLAISRTIEKQLEDLKIPREKIELIFNPIEEYDILPEKNNSKQINLFYAGRVMLDGQKNLREMLMGIKEINNVHLDIYGTGEELESCQNYAEKMGVSKKITWHGWTPDLWDKIKERPTALIMTSKYEGLSMVMLETVARGIPVITSKFKSYDDIVKENVNGYSYSLGNIKELTKAIEKVANNNLNPIDVKNSISEYYPEEYFKRLDSSLEYFLGN</sequence>
<dbReference type="InterPro" id="IPR001296">
    <property type="entry name" value="Glyco_trans_1"/>
</dbReference>
<feature type="domain" description="Glycosyl transferase family 1" evidence="1">
    <location>
        <begin position="172"/>
        <end position="316"/>
    </location>
</feature>
<evidence type="ECO:0000259" key="1">
    <source>
        <dbReference type="Pfam" id="PF00534"/>
    </source>
</evidence>
<dbReference type="GO" id="GO:0016757">
    <property type="term" value="F:glycosyltransferase activity"/>
    <property type="evidence" value="ECO:0007669"/>
    <property type="project" value="UniProtKB-KW"/>
</dbReference>
<dbReference type="SUPFAM" id="SSF53756">
    <property type="entry name" value="UDP-Glycosyltransferase/glycogen phosphorylase"/>
    <property type="match status" value="1"/>
</dbReference>
<dbReference type="Gene3D" id="3.40.50.2000">
    <property type="entry name" value="Glycogen Phosphorylase B"/>
    <property type="match status" value="2"/>
</dbReference>
<dbReference type="AlphaFoldDB" id="A0A1V9QNB3"/>
<dbReference type="Proteomes" id="UP000192638">
    <property type="component" value="Unassembled WGS sequence"/>
</dbReference>
<protein>
    <submittedName>
        <fullName evidence="2">UDP-D-galactose--(Glucosyl)lipopolysaccharide-1, 6-D-galactosyltransferase</fullName>
    </submittedName>
</protein>
<reference evidence="2 3" key="1">
    <citation type="submission" date="2017-03" db="EMBL/GenBank/DDBJ databases">
        <title>Phylogenomics and comparative genomics of Lactobacillus salivarius, a mammalian gut commensal.</title>
        <authorList>
            <person name="Harris H.M."/>
        </authorList>
    </citation>
    <scope>NUCLEOTIDE SEQUENCE [LARGE SCALE GENOMIC DNA]</scope>
    <source>
        <strain evidence="2 3">LMG 14477</strain>
    </source>
</reference>
<dbReference type="EMBL" id="NBEB01000073">
    <property type="protein sequence ID" value="OQQ82328.1"/>
    <property type="molecule type" value="Genomic_DNA"/>
</dbReference>
<organism evidence="2 3">
    <name type="scientific">Ligilactobacillus salivarius</name>
    <dbReference type="NCBI Taxonomy" id="1624"/>
    <lineage>
        <taxon>Bacteria</taxon>
        <taxon>Bacillati</taxon>
        <taxon>Bacillota</taxon>
        <taxon>Bacilli</taxon>
        <taxon>Lactobacillales</taxon>
        <taxon>Lactobacillaceae</taxon>
        <taxon>Ligilactobacillus</taxon>
    </lineage>
</organism>
<accession>A0A1V9QNB3</accession>